<evidence type="ECO:0000313" key="4">
    <source>
        <dbReference type="Proteomes" id="UP000285961"/>
    </source>
</evidence>
<accession>A0A419EQT5</accession>
<evidence type="ECO:0000313" key="3">
    <source>
        <dbReference type="EMBL" id="RJP65652.1"/>
    </source>
</evidence>
<dbReference type="GO" id="GO:0016757">
    <property type="term" value="F:glycosyltransferase activity"/>
    <property type="evidence" value="ECO:0007669"/>
    <property type="project" value="InterPro"/>
</dbReference>
<gene>
    <name evidence="3" type="ORF">C4532_17315</name>
</gene>
<dbReference type="PANTHER" id="PTHR45947">
    <property type="entry name" value="SULFOQUINOVOSYL TRANSFERASE SQD2"/>
    <property type="match status" value="1"/>
</dbReference>
<name>A0A419EQT5_9BACT</name>
<dbReference type="Gene3D" id="3.40.50.2000">
    <property type="entry name" value="Glycogen Phosphorylase B"/>
    <property type="match status" value="2"/>
</dbReference>
<evidence type="ECO:0000259" key="2">
    <source>
        <dbReference type="Pfam" id="PF13439"/>
    </source>
</evidence>
<dbReference type="InterPro" id="IPR001296">
    <property type="entry name" value="Glyco_trans_1"/>
</dbReference>
<dbReference type="Pfam" id="PF00534">
    <property type="entry name" value="Glycos_transf_1"/>
    <property type="match status" value="1"/>
</dbReference>
<dbReference type="AlphaFoldDB" id="A0A419EQT5"/>
<feature type="domain" description="Glycosyltransferase subfamily 4-like N-terminal" evidence="2">
    <location>
        <begin position="19"/>
        <end position="180"/>
    </location>
</feature>
<dbReference type="EMBL" id="QZKI01000124">
    <property type="protein sequence ID" value="RJP65652.1"/>
    <property type="molecule type" value="Genomic_DNA"/>
</dbReference>
<organism evidence="3 4">
    <name type="scientific">Candidatus Abyssobacteria bacterium SURF_17</name>
    <dbReference type="NCBI Taxonomy" id="2093361"/>
    <lineage>
        <taxon>Bacteria</taxon>
        <taxon>Pseudomonadati</taxon>
        <taxon>Candidatus Hydrogenedentota</taxon>
        <taxon>Candidatus Abyssobacteria</taxon>
    </lineage>
</organism>
<dbReference type="SUPFAM" id="SSF53756">
    <property type="entry name" value="UDP-Glycosyltransferase/glycogen phosphorylase"/>
    <property type="match status" value="1"/>
</dbReference>
<dbReference type="InterPro" id="IPR028098">
    <property type="entry name" value="Glyco_trans_4-like_N"/>
</dbReference>
<protein>
    <submittedName>
        <fullName evidence="3">Glycosyltransferase family 1 protein</fullName>
    </submittedName>
</protein>
<comment type="caution">
    <text evidence="3">The sequence shown here is derived from an EMBL/GenBank/DDBJ whole genome shotgun (WGS) entry which is preliminary data.</text>
</comment>
<proteinExistence type="predicted"/>
<dbReference type="PANTHER" id="PTHR45947:SF3">
    <property type="entry name" value="SULFOQUINOVOSYL TRANSFERASE SQD2"/>
    <property type="match status" value="1"/>
</dbReference>
<evidence type="ECO:0000259" key="1">
    <source>
        <dbReference type="Pfam" id="PF00534"/>
    </source>
</evidence>
<reference evidence="3 4" key="1">
    <citation type="journal article" date="2017" name="ISME J.">
        <title>Energy and carbon metabolisms in a deep terrestrial subsurface fluid microbial community.</title>
        <authorList>
            <person name="Momper L."/>
            <person name="Jungbluth S.P."/>
            <person name="Lee M.D."/>
            <person name="Amend J.P."/>
        </authorList>
    </citation>
    <scope>NUCLEOTIDE SEQUENCE [LARGE SCALE GENOMIC DNA]</scope>
    <source>
        <strain evidence="3">SURF_17</strain>
    </source>
</reference>
<dbReference type="Pfam" id="PF13439">
    <property type="entry name" value="Glyco_transf_4"/>
    <property type="match status" value="1"/>
</dbReference>
<dbReference type="Proteomes" id="UP000285961">
    <property type="component" value="Unassembled WGS sequence"/>
</dbReference>
<sequence>MAYKILAINWRDIKNPNAGGAEVNFQEIFKRLVDRGHEVTLLCSRHERRFPEEEHIDGIRVVRRGNRNTFNFTVPGVYRREFRNEPFDIVLDDLNKIPFYTPLYVRHPLFVMVHHLHGTSIYGDTFLPAALYVHFMEKIIPLFYRGVPFVAVSESTKAELVKMGLRDEDIEIIHNGVDHDAYTPDESMRSAAPLVVCVTRLKKYKGVHLLLQAMEDVKREIPGVKLVVAGRGDYEPKLHELTHRLNLNGCVEFAGFLGTSQKVDLYRRAHVVVNPSAKEGWGLTVVEANACGTPVVAAEVPGLKESVIRGETGLLYPHSDIKALSTSILSLLKDERLRNRFGARSLELAKEFTWQKATDSIEAFMEQVVHGWGGAKS</sequence>
<dbReference type="InterPro" id="IPR050194">
    <property type="entry name" value="Glycosyltransferase_grp1"/>
</dbReference>
<dbReference type="CDD" id="cd03801">
    <property type="entry name" value="GT4_PimA-like"/>
    <property type="match status" value="1"/>
</dbReference>
<feature type="domain" description="Glycosyl transferase family 1" evidence="1">
    <location>
        <begin position="191"/>
        <end position="344"/>
    </location>
</feature>
<keyword evidence="3" id="KW-0808">Transferase</keyword>